<dbReference type="EMBL" id="CP007143">
    <property type="protein sequence ID" value="AHJ95300.1"/>
    <property type="molecule type" value="Genomic_DNA"/>
</dbReference>
<organism evidence="1 2">
    <name type="scientific">Hymenobacter swuensis DY53</name>
    <dbReference type="NCBI Taxonomy" id="1227739"/>
    <lineage>
        <taxon>Bacteria</taxon>
        <taxon>Pseudomonadati</taxon>
        <taxon>Bacteroidota</taxon>
        <taxon>Cytophagia</taxon>
        <taxon>Cytophagales</taxon>
        <taxon>Hymenobacteraceae</taxon>
        <taxon>Hymenobacter</taxon>
    </lineage>
</organism>
<dbReference type="KEGG" id="hsw:Hsw_PB0010"/>
<dbReference type="PATRIC" id="fig|1227739.3.peg.9"/>
<gene>
    <name evidence="1" type="ORF">Hsw_PB0010</name>
</gene>
<dbReference type="AlphaFoldDB" id="W8F089"/>
<keyword evidence="2" id="KW-1185">Reference proteome</keyword>
<protein>
    <submittedName>
        <fullName evidence="1">Uncharacterized protein</fullName>
    </submittedName>
</protein>
<name>W8F089_9BACT</name>
<keyword evidence="1" id="KW-0614">Plasmid</keyword>
<sequence length="39" mass="4446">MLLPGLVDALLGHLALRFLLQLRVEFLHQPVEAPRLWGL</sequence>
<reference evidence="1 2" key="1">
    <citation type="submission" date="2014-01" db="EMBL/GenBank/DDBJ databases">
        <title>Complete sequence of plasmid2 of ionizing-radiation resistance bacterium Hymenobacter swuensis DY53.</title>
        <authorList>
            <person name="Jung J.-H."/>
            <person name="Jeong S.-W."/>
            <person name="Joe M.-H."/>
            <person name="Cho y.-j."/>
            <person name="Kim M.-K."/>
            <person name="Lim S.-Y."/>
        </authorList>
    </citation>
    <scope>NUCLEOTIDE SEQUENCE [LARGE SCALE GENOMIC DNA]</scope>
    <source>
        <strain evidence="1 2">DY53</strain>
        <plasmid evidence="1 2">pHsw2</plasmid>
    </source>
</reference>
<evidence type="ECO:0000313" key="2">
    <source>
        <dbReference type="Proteomes" id="UP000019423"/>
    </source>
</evidence>
<geneLocation type="plasmid" evidence="1 2">
    <name>pHsw2</name>
</geneLocation>
<dbReference type="HOGENOM" id="CLU_3311019_0_0_10"/>
<evidence type="ECO:0000313" key="1">
    <source>
        <dbReference type="EMBL" id="AHJ95300.1"/>
    </source>
</evidence>
<dbReference type="Proteomes" id="UP000019423">
    <property type="component" value="Plasmid pHsw2"/>
</dbReference>
<proteinExistence type="predicted"/>
<accession>W8F089</accession>